<evidence type="ECO:0000256" key="6">
    <source>
        <dbReference type="ARBA" id="ARBA00022692"/>
    </source>
</evidence>
<dbReference type="EMBL" id="JAZHGC010000078">
    <property type="protein sequence ID" value="MEM5292255.1"/>
    <property type="molecule type" value="Genomic_DNA"/>
</dbReference>
<feature type="domain" description="Polysaccharide export protein N-terminal" evidence="15">
    <location>
        <begin position="72"/>
        <end position="161"/>
    </location>
</feature>
<dbReference type="Pfam" id="PF02563">
    <property type="entry name" value="Poly_export"/>
    <property type="match status" value="1"/>
</dbReference>
<dbReference type="InterPro" id="IPR003715">
    <property type="entry name" value="Poly_export_N"/>
</dbReference>
<protein>
    <submittedName>
        <fullName evidence="17">Polysaccharide biosynthesis/export family protein</fullName>
    </submittedName>
</protein>
<keyword evidence="4" id="KW-1134">Transmembrane beta strand</keyword>
<evidence type="ECO:0000256" key="8">
    <source>
        <dbReference type="ARBA" id="ARBA00023047"/>
    </source>
</evidence>
<evidence type="ECO:0000256" key="5">
    <source>
        <dbReference type="ARBA" id="ARBA00022597"/>
    </source>
</evidence>
<evidence type="ECO:0000256" key="10">
    <source>
        <dbReference type="ARBA" id="ARBA00023114"/>
    </source>
</evidence>
<dbReference type="InterPro" id="IPR049712">
    <property type="entry name" value="Poly_export"/>
</dbReference>
<evidence type="ECO:0000256" key="7">
    <source>
        <dbReference type="ARBA" id="ARBA00022729"/>
    </source>
</evidence>
<feature type="domain" description="SLBB" evidence="16">
    <location>
        <begin position="253"/>
        <end position="335"/>
    </location>
</feature>
<keyword evidence="14" id="KW-0449">Lipoprotein</keyword>
<evidence type="ECO:0000256" key="2">
    <source>
        <dbReference type="ARBA" id="ARBA00009450"/>
    </source>
</evidence>
<sequence>MFPSVAAVLTATGCTTVPGLQMPSAATQPTYKNAAPPPVAIQEIDAGLVEAQQTVRTDAERVVVQQLLGGGPSGYRIGRGDVLQIVVWDHPEFALGQGTQPATQPRQADAPAGTIVDDAGNIQFPFVGQLRVEGLSTDAVKGLLSKRLAEYFNSPQVTVRIASFRSKQVFVDGEVHAPGVQQINDIPMTIMDAISRSGGFTADADQGRVLLTRGGQRYIVSISGLVAAGYDPSALFLRNRDLLRVPTRSESGVYVMGEVAKPMTALPKPDGSLTLADALSQSGSFNLATSDPRQLYVVRRNTETKPAVFHLDARSPVAMVMAGQFGLKPGDVVYVGPTDLTIAYRVLSQLLPAIGAGLTGAVVAK</sequence>
<gene>
    <name evidence="17" type="ORF">V4C55_41925</name>
</gene>
<keyword evidence="18" id="KW-1185">Reference proteome</keyword>
<evidence type="ECO:0000256" key="3">
    <source>
        <dbReference type="ARBA" id="ARBA00022448"/>
    </source>
</evidence>
<evidence type="ECO:0000313" key="17">
    <source>
        <dbReference type="EMBL" id="MEM5292255.1"/>
    </source>
</evidence>
<evidence type="ECO:0000259" key="15">
    <source>
        <dbReference type="Pfam" id="PF02563"/>
    </source>
</evidence>
<dbReference type="Proteomes" id="UP001494588">
    <property type="component" value="Unassembled WGS sequence"/>
</dbReference>
<evidence type="ECO:0000256" key="9">
    <source>
        <dbReference type="ARBA" id="ARBA00023065"/>
    </source>
</evidence>
<keyword evidence="6" id="KW-0812">Transmembrane</keyword>
<keyword evidence="3" id="KW-0813">Transport</keyword>
<reference evidence="17 18" key="1">
    <citation type="submission" date="2024-01" db="EMBL/GenBank/DDBJ databases">
        <title>The diversity of rhizobia nodulating Mimosa spp. in eleven states of Brazil covering several biomes is determined by host plant, location, and edaphic factors.</title>
        <authorList>
            <person name="Rouws L."/>
            <person name="Barauna A."/>
            <person name="Beukes C."/>
            <person name="De Faria S.M."/>
            <person name="Gross E."/>
            <person name="Dos Reis Junior F.B."/>
            <person name="Simon M."/>
            <person name="Maluk M."/>
            <person name="Odee D.W."/>
            <person name="Kenicer G."/>
            <person name="Young J.P.W."/>
            <person name="Reis V.M."/>
            <person name="Zilli J."/>
            <person name="James E.K."/>
        </authorList>
    </citation>
    <scope>NUCLEOTIDE SEQUENCE [LARGE SCALE GENOMIC DNA]</scope>
    <source>
        <strain evidence="17 18">JPY77</strain>
    </source>
</reference>
<keyword evidence="7" id="KW-0732">Signal</keyword>
<proteinExistence type="inferred from homology"/>
<evidence type="ECO:0000256" key="4">
    <source>
        <dbReference type="ARBA" id="ARBA00022452"/>
    </source>
</evidence>
<evidence type="ECO:0000256" key="14">
    <source>
        <dbReference type="ARBA" id="ARBA00023288"/>
    </source>
</evidence>
<comment type="similarity">
    <text evidence="2">Belongs to the BexD/CtrA/VexA family.</text>
</comment>
<keyword evidence="8" id="KW-0625">Polysaccharide transport</keyword>
<comment type="caution">
    <text evidence="17">The sequence shown here is derived from an EMBL/GenBank/DDBJ whole genome shotgun (WGS) entry which is preliminary data.</text>
</comment>
<keyword evidence="9" id="KW-0406">Ion transport</keyword>
<evidence type="ECO:0000259" key="16">
    <source>
        <dbReference type="Pfam" id="PF22461"/>
    </source>
</evidence>
<dbReference type="PANTHER" id="PTHR33619:SF3">
    <property type="entry name" value="POLYSACCHARIDE EXPORT PROTEIN GFCE-RELATED"/>
    <property type="match status" value="1"/>
</dbReference>
<evidence type="ECO:0000256" key="1">
    <source>
        <dbReference type="ARBA" id="ARBA00004571"/>
    </source>
</evidence>
<evidence type="ECO:0000256" key="11">
    <source>
        <dbReference type="ARBA" id="ARBA00023136"/>
    </source>
</evidence>
<accession>A0ABU9QT92</accession>
<dbReference type="PANTHER" id="PTHR33619">
    <property type="entry name" value="POLYSACCHARIDE EXPORT PROTEIN GFCE-RELATED"/>
    <property type="match status" value="1"/>
</dbReference>
<evidence type="ECO:0000313" key="18">
    <source>
        <dbReference type="Proteomes" id="UP001494588"/>
    </source>
</evidence>
<feature type="domain" description="SLBB" evidence="16">
    <location>
        <begin position="167"/>
        <end position="245"/>
    </location>
</feature>
<evidence type="ECO:0000256" key="13">
    <source>
        <dbReference type="ARBA" id="ARBA00023237"/>
    </source>
</evidence>
<keyword evidence="11" id="KW-0472">Membrane</keyword>
<organism evidence="17 18">
    <name type="scientific">Paraburkholderia sabiae</name>
    <dbReference type="NCBI Taxonomy" id="273251"/>
    <lineage>
        <taxon>Bacteria</taxon>
        <taxon>Pseudomonadati</taxon>
        <taxon>Pseudomonadota</taxon>
        <taxon>Betaproteobacteria</taxon>
        <taxon>Burkholderiales</taxon>
        <taxon>Burkholderiaceae</taxon>
        <taxon>Paraburkholderia</taxon>
    </lineage>
</organism>
<dbReference type="Pfam" id="PF22461">
    <property type="entry name" value="SLBB_2"/>
    <property type="match status" value="2"/>
</dbReference>
<comment type="subcellular location">
    <subcellularLocation>
        <location evidence="1">Cell outer membrane</location>
        <topology evidence="1">Multi-pass membrane protein</topology>
    </subcellularLocation>
</comment>
<dbReference type="InterPro" id="IPR054765">
    <property type="entry name" value="SLBB_dom"/>
</dbReference>
<dbReference type="Gene3D" id="3.10.560.10">
    <property type="entry name" value="Outer membrane lipoprotein wza domain like"/>
    <property type="match status" value="2"/>
</dbReference>
<keyword evidence="5" id="KW-0762">Sugar transport</keyword>
<dbReference type="Gene3D" id="3.30.1950.10">
    <property type="entry name" value="wza like domain"/>
    <property type="match status" value="1"/>
</dbReference>
<keyword evidence="13" id="KW-0998">Cell outer membrane</keyword>
<keyword evidence="12" id="KW-0564">Palmitate</keyword>
<name>A0ABU9QT92_9BURK</name>
<keyword evidence="10" id="KW-0626">Porin</keyword>
<evidence type="ECO:0000256" key="12">
    <source>
        <dbReference type="ARBA" id="ARBA00023139"/>
    </source>
</evidence>